<sequence length="252" mass="28415">MIRDYIILLSWLCTVSGKEGYFWHISDIHYDPSYSIQGNGNGRCWNTKNSADIGHTRLNDKMPSAGIYGHYNCDSSWLLIESAAKVMKANPADGIEFVLWTGDALSRHESITEEYRLQYLKNITDLLSHTFTGQFVFPVLGHEDIGLNYSQIANLWSNWLPDEALVTFRENGYYTIEQRSKNYQIISLNTNLWLAANTGIDNRMPSQRAVGSSASVTLAAASPVISDADPANQWHWFGSTLNKARKKGKISR</sequence>
<keyword evidence="4" id="KW-1185">Reference proteome</keyword>
<organism evidence="4 5">
    <name type="scientific">Ceratosolen solmsi marchali</name>
    <dbReference type="NCBI Taxonomy" id="326594"/>
    <lineage>
        <taxon>Eukaryota</taxon>
        <taxon>Metazoa</taxon>
        <taxon>Ecdysozoa</taxon>
        <taxon>Arthropoda</taxon>
        <taxon>Hexapoda</taxon>
        <taxon>Insecta</taxon>
        <taxon>Pterygota</taxon>
        <taxon>Neoptera</taxon>
        <taxon>Endopterygota</taxon>
        <taxon>Hymenoptera</taxon>
        <taxon>Apocrita</taxon>
        <taxon>Proctotrupomorpha</taxon>
        <taxon>Chalcidoidea</taxon>
        <taxon>Agaonidae</taxon>
        <taxon>Agaoninae</taxon>
        <taxon>Ceratosolen</taxon>
    </lineage>
</organism>
<keyword evidence="2" id="KW-0325">Glycoprotein</keyword>
<dbReference type="PANTHER" id="PTHR10340">
    <property type="entry name" value="SPHINGOMYELIN PHOSPHODIESTERASE"/>
    <property type="match status" value="1"/>
</dbReference>
<feature type="signal peptide" evidence="3">
    <location>
        <begin position="1"/>
        <end position="17"/>
    </location>
</feature>
<evidence type="ECO:0000256" key="2">
    <source>
        <dbReference type="ARBA" id="ARBA00023180"/>
    </source>
</evidence>
<dbReference type="Proteomes" id="UP000695007">
    <property type="component" value="Unplaced"/>
</dbReference>
<accession>A0AAJ6YGH3</accession>
<evidence type="ECO:0000313" key="4">
    <source>
        <dbReference type="Proteomes" id="UP000695007"/>
    </source>
</evidence>
<dbReference type="GeneID" id="105362003"/>
<dbReference type="InterPro" id="IPR029052">
    <property type="entry name" value="Metallo-depent_PP-like"/>
</dbReference>
<proteinExistence type="predicted"/>
<dbReference type="KEGG" id="csol:105362003"/>
<dbReference type="GO" id="GO:0005615">
    <property type="term" value="C:extracellular space"/>
    <property type="evidence" value="ECO:0007669"/>
    <property type="project" value="TreeGrafter"/>
</dbReference>
<name>A0AAJ6YGH3_9HYME</name>
<gene>
    <name evidence="5" type="primary">LOC105362003</name>
</gene>
<dbReference type="AlphaFoldDB" id="A0AAJ6YGH3"/>
<dbReference type="PANTHER" id="PTHR10340:SF57">
    <property type="entry name" value="METALLOPHOS DOMAIN-CONTAINING PROTEIN"/>
    <property type="match status" value="1"/>
</dbReference>
<keyword evidence="1" id="KW-0378">Hydrolase</keyword>
<dbReference type="Gene3D" id="3.60.21.10">
    <property type="match status" value="1"/>
</dbReference>
<evidence type="ECO:0000313" key="5">
    <source>
        <dbReference type="RefSeq" id="XP_011497630.1"/>
    </source>
</evidence>
<feature type="chain" id="PRO_5042559664" evidence="3">
    <location>
        <begin position="18"/>
        <end position="252"/>
    </location>
</feature>
<dbReference type="GO" id="GO:0008081">
    <property type="term" value="F:phosphoric diester hydrolase activity"/>
    <property type="evidence" value="ECO:0007669"/>
    <property type="project" value="TreeGrafter"/>
</dbReference>
<keyword evidence="3" id="KW-0732">Signal</keyword>
<evidence type="ECO:0000256" key="1">
    <source>
        <dbReference type="ARBA" id="ARBA00022801"/>
    </source>
</evidence>
<protein>
    <submittedName>
        <fullName evidence="5">Acid sphingomyelinase-like phosphodiesterase 3a</fullName>
    </submittedName>
</protein>
<evidence type="ECO:0000256" key="3">
    <source>
        <dbReference type="SAM" id="SignalP"/>
    </source>
</evidence>
<reference evidence="5" key="1">
    <citation type="submission" date="2025-08" db="UniProtKB">
        <authorList>
            <consortium name="RefSeq"/>
        </authorList>
    </citation>
    <scope>IDENTIFICATION</scope>
</reference>
<dbReference type="RefSeq" id="XP_011497630.1">
    <property type="nucleotide sequence ID" value="XM_011499328.1"/>
</dbReference>
<dbReference type="SUPFAM" id="SSF56300">
    <property type="entry name" value="Metallo-dependent phosphatases"/>
    <property type="match status" value="1"/>
</dbReference>